<protein>
    <recommendedName>
        <fullName evidence="1">Hedgehog/Intein (Hint) domain-containing protein</fullName>
    </recommendedName>
</protein>
<dbReference type="Proteomes" id="UP000272010">
    <property type="component" value="Plasmid pYEE2"/>
</dbReference>
<dbReference type="EMBL" id="CP031080">
    <property type="protein sequence ID" value="AYF03539.1"/>
    <property type="molecule type" value="Genomic_DNA"/>
</dbReference>
<geneLocation type="plasmid" evidence="3">
    <name>pyee2</name>
</geneLocation>
<evidence type="ECO:0000313" key="3">
    <source>
        <dbReference type="Proteomes" id="UP000272010"/>
    </source>
</evidence>
<reference evidence="3" key="1">
    <citation type="submission" date="2018-07" db="EMBL/GenBank/DDBJ databases">
        <title>Genome Structure of the Opportunistic Pathogen Paracoccus yeei (Alphaproteobacteria) and Identification of Putative Virulence Factors.</title>
        <authorList>
            <person name="Lasek R."/>
            <person name="Szuplewska M."/>
            <person name="Mitura M."/>
            <person name="Decewicz P."/>
            <person name="Chmielowska C."/>
            <person name="Pawlot A."/>
            <person name="Sentkowska D."/>
            <person name="Czarnecki J."/>
            <person name="Bartosik D."/>
        </authorList>
    </citation>
    <scope>NUCLEOTIDE SEQUENCE [LARGE SCALE GENOMIC DNA]</scope>
    <source>
        <strain evidence="3">CCUG 32053</strain>
        <plasmid evidence="3">pyee2</plasmid>
    </source>
</reference>
<evidence type="ECO:0000259" key="1">
    <source>
        <dbReference type="Pfam" id="PF13403"/>
    </source>
</evidence>
<accession>A0A386UTE2</accession>
<dbReference type="SUPFAM" id="SSF51294">
    <property type="entry name" value="Hedgehog/intein (Hint) domain"/>
    <property type="match status" value="1"/>
</dbReference>
<gene>
    <name evidence="2" type="ORF">PY32053_04000</name>
</gene>
<dbReference type="InterPro" id="IPR036844">
    <property type="entry name" value="Hint_dom_sf"/>
</dbReference>
<evidence type="ECO:0000313" key="2">
    <source>
        <dbReference type="EMBL" id="AYF03539.1"/>
    </source>
</evidence>
<proteinExistence type="predicted"/>
<dbReference type="Gene3D" id="2.170.16.10">
    <property type="entry name" value="Hedgehog/Intein (Hint) domain"/>
    <property type="match status" value="1"/>
</dbReference>
<keyword evidence="2" id="KW-0614">Plasmid</keyword>
<organism evidence="2 3">
    <name type="scientific">Paracoccus yeei</name>
    <dbReference type="NCBI Taxonomy" id="147645"/>
    <lineage>
        <taxon>Bacteria</taxon>
        <taxon>Pseudomonadati</taxon>
        <taxon>Pseudomonadota</taxon>
        <taxon>Alphaproteobacteria</taxon>
        <taxon>Rhodobacterales</taxon>
        <taxon>Paracoccaceae</taxon>
        <taxon>Paracoccus</taxon>
    </lineage>
</organism>
<dbReference type="InterPro" id="IPR028992">
    <property type="entry name" value="Hedgehog/Intein_dom"/>
</dbReference>
<feature type="domain" description="Hedgehog/Intein (Hint)" evidence="1">
    <location>
        <begin position="162"/>
        <end position="308"/>
    </location>
</feature>
<name>A0A386UTE2_9RHOB</name>
<dbReference type="AlphaFoldDB" id="A0A386UTE2"/>
<dbReference type="RefSeq" id="WP_233577850.1">
    <property type="nucleotide sequence ID" value="NZ_CP031080.1"/>
</dbReference>
<sequence length="365" mass="39425">MATYSLYVLPATAFTTSPGGYQPFQDGYIAPDGSNWQYATGTFTYARDAATLVTVDDTDGQDTVLNDYGVGESTQQLAEAVGGYPAGTTVENEFEITVVATVDGVEREYRLVALSANGASGTIAGYTFDGPWPPEGTLLTARWSGTQDSDGQSLDSGNMLAPCFTRGVRILTDAGERAIEDLRASDLVLTRDRGLQPIRWIGSARLTAAALARKPAMRPVRIRAHALGRGLPDTDLVVSPQHRILVRSKVARTMFGADEVLVAAKQLLQIDGIDLADDLHEVEYFHMLFDRHEVVVSNGAETESLYPGPEALRSVGRAALDEILALFPELRALTQAPVSARLMPSGRQSRKLAVRHLQHGRPLVS</sequence>
<dbReference type="Pfam" id="PF13403">
    <property type="entry name" value="Hint_2"/>
    <property type="match status" value="1"/>
</dbReference>